<dbReference type="eggNOG" id="ENOG5032YEQ">
    <property type="taxonomic scope" value="Bacteria"/>
</dbReference>
<dbReference type="KEGG" id="hse:Hsero_4467"/>
<gene>
    <name evidence="2" type="ordered locus">Hsero_4467</name>
</gene>
<evidence type="ECO:0000313" key="3">
    <source>
        <dbReference type="Proteomes" id="UP000000329"/>
    </source>
</evidence>
<reference evidence="2 3" key="1">
    <citation type="submission" date="2010-04" db="EMBL/GenBank/DDBJ databases">
        <title>The genome of Herbaspirillum seropedicae SmR1, an endophytic, nitrogen-fixing, plant-growth promoting beta-Proteobacteria.</title>
        <authorList>
            <person name="Pedrosa F.O."/>
            <person name="Monteiro R.A."/>
            <person name="Wassem R."/>
            <person name="Cruz L.M."/>
            <person name="Ayub R.A."/>
            <person name="Colauto N.B."/>
            <person name="Fernandez M.A."/>
            <person name="Fungaro M.H.P."/>
            <person name="Grisard E.C."/>
            <person name="Hungria M."/>
            <person name="Madeira H.M.F."/>
            <person name="Nodari R.O."/>
            <person name="Osaku C.A."/>
            <person name="Petzl-Erler M.L."/>
            <person name="Terenzi H."/>
            <person name="Vieira L.G.E."/>
            <person name="Almeida M.I.M."/>
            <person name="Alves L.R."/>
            <person name="Arantes O.M.N."/>
            <person name="Balsanelli E."/>
            <person name="Barcellos F.G."/>
            <person name="Baura V.A."/>
            <person name="Binde D.R."/>
            <person name="Campo R.J."/>
            <person name="Chubatsu L.S."/>
            <person name="Chueire L.M.O."/>
            <person name="Ciferri R.R."/>
            <person name="Correa L.C."/>
            <person name="da Conceicao Silva J.L."/>
            <person name="Dabul A.N.G."/>
            <person name="Dambros B.P."/>
            <person name="Faoro H."/>
            <person name="Favetti A."/>
            <person name="Friedermann G."/>
            <person name="Furlaneto M.C."/>
            <person name="Gasques L.S."/>
            <person name="Gimenes C.C.T."/>
            <person name="Gioppo N.M.R."/>
            <person name="Glienke-Blanco C."/>
            <person name="Godoy L.P."/>
            <person name="Guerra M.P."/>
            <person name="Karp S."/>
            <person name="Kava-Cordeiro V."/>
            <person name="Margarido V.P."/>
            <person name="Mathioni S.M."/>
            <person name="Menck-Soares M.A."/>
            <person name="Murace N.K."/>
            <person name="Nicolas M.F."/>
            <person name="Oliveira C.E.C."/>
            <person name="Pagnan N.A.B."/>
            <person name="Pamphile J.A."/>
            <person name="Patussi E.V."/>
            <person name="Pereira L.F.P."/>
            <person name="Pereira-Ferrari L."/>
            <person name="Pinto F.G.S."/>
            <person name="Precoma C."/>
            <person name="Prioli A.J."/>
            <person name="Prioli S.M.A.P."/>
            <person name="Raittz R.T."/>
            <person name="Ramos H.J.O."/>
            <person name="Ribeiro E.M.S.F."/>
            <person name="Rigo L.U."/>
            <person name="Rocha C.L.M.S.C."/>
            <person name="Rocha S.N."/>
            <person name="Santos K."/>
            <person name="Satori D."/>
            <person name="Silva A.G."/>
            <person name="Simao R.C.G."/>
            <person name="Soares M.A.M."/>
            <person name="Souza E.M."/>
            <person name="Steffens M.B.R."/>
            <person name="Steindel M."/>
            <person name="Tadra-Sfeir M.Z."/>
            <person name="Takahashi E.K."/>
            <person name="Torres R.A."/>
            <person name="Valle J.S."/>
            <person name="Vernal J.I."/>
            <person name="Vilas-Boas L.A."/>
            <person name="Watanabe M.A.E."/>
            <person name="Weiss V.A."/>
            <person name="Yates M.A."/>
            <person name="Souza E.M."/>
        </authorList>
    </citation>
    <scope>NUCLEOTIDE SEQUENCE [LARGE SCALE GENOMIC DNA]</scope>
    <source>
        <strain evidence="2 3">SmR1</strain>
    </source>
</reference>
<feature type="transmembrane region" description="Helical" evidence="1">
    <location>
        <begin position="159"/>
        <end position="182"/>
    </location>
</feature>
<feature type="transmembrane region" description="Helical" evidence="1">
    <location>
        <begin position="117"/>
        <end position="138"/>
    </location>
</feature>
<keyword evidence="1" id="KW-0812">Transmembrane</keyword>
<dbReference type="AlphaFoldDB" id="D8IVX5"/>
<sequence length="192" mass="21412">MRRRPDGGRGIPATLSLKQETCLWASRRSTSLAGASWLGWPLYGSCLLDPPRADWVQCPGTCKKCKCYGETVTRLCQVPAQQGSAKGQVVADTHAQFRRVIGVSSLQQTEIIDIMDWVPILFVTFKVIVLCTGMFYAIKWHYDQGKKGRINERRAVLRASGQVVLIFVLSLLLLGVATFFVSEMFGLELIFP</sequence>
<evidence type="ECO:0008006" key="4">
    <source>
        <dbReference type="Google" id="ProtNLM"/>
    </source>
</evidence>
<dbReference type="Proteomes" id="UP000000329">
    <property type="component" value="Chromosome"/>
</dbReference>
<evidence type="ECO:0000313" key="2">
    <source>
        <dbReference type="EMBL" id="ADJ65933.1"/>
    </source>
</evidence>
<proteinExistence type="predicted"/>
<name>D8IVX5_HERSS</name>
<keyword evidence="3" id="KW-1185">Reference proteome</keyword>
<dbReference type="HOGENOM" id="CLU_1413435_0_0_4"/>
<keyword evidence="1" id="KW-0472">Membrane</keyword>
<dbReference type="EMBL" id="CP002039">
    <property type="protein sequence ID" value="ADJ65933.1"/>
    <property type="molecule type" value="Genomic_DNA"/>
</dbReference>
<keyword evidence="1" id="KW-1133">Transmembrane helix</keyword>
<organism evidence="2 3">
    <name type="scientific">Herbaspirillum seropedicae (strain SmR1)</name>
    <dbReference type="NCBI Taxonomy" id="757424"/>
    <lineage>
        <taxon>Bacteria</taxon>
        <taxon>Pseudomonadati</taxon>
        <taxon>Pseudomonadota</taxon>
        <taxon>Betaproteobacteria</taxon>
        <taxon>Burkholderiales</taxon>
        <taxon>Oxalobacteraceae</taxon>
        <taxon>Herbaspirillum</taxon>
    </lineage>
</organism>
<evidence type="ECO:0000256" key="1">
    <source>
        <dbReference type="SAM" id="Phobius"/>
    </source>
</evidence>
<protein>
    <recommendedName>
        <fullName evidence="4">Transmembrane protein</fullName>
    </recommendedName>
</protein>
<accession>D8IVX5</accession>